<organism evidence="2 3">
    <name type="scientific">Pseudozyma flocculosa</name>
    <dbReference type="NCBI Taxonomy" id="84751"/>
    <lineage>
        <taxon>Eukaryota</taxon>
        <taxon>Fungi</taxon>
        <taxon>Dikarya</taxon>
        <taxon>Basidiomycota</taxon>
        <taxon>Ustilaginomycotina</taxon>
        <taxon>Ustilaginomycetes</taxon>
        <taxon>Ustilaginales</taxon>
        <taxon>Ustilaginaceae</taxon>
        <taxon>Pseudozyma</taxon>
    </lineage>
</organism>
<sequence length="316" mass="34088">MLARTMHCTMTAADVYVAAVLSMCGQASVGSRMSRQAGRGPRPFPLSVDLDMAASGGPANKHARTHAPVSEPKAQRGRAQVRPGQARPGQVQTPRRPQLQRPTAQGPSAGRLAGQASLASQGQPFGSSPLGRLPILPLYHLPPPHSPSPRLASCLTLTHPVRRILHSSTPVPSYPLAAASLVVVVVVATPRTLPPPQLLALSETHSWHPLQTTPYDSLRAIHAHSLPGLSRSSLPGLDPSRRCIPLLLALHPKPIPNPTLLYLQRPRRETVSPFEPTQPTAQIRPRRHRCPHRTQLAPSDIDRNPRKVTPHTQPAA</sequence>
<protein>
    <submittedName>
        <fullName evidence="2">Uncharacterized protein</fullName>
    </submittedName>
</protein>
<dbReference type="EMBL" id="OOIP01000015">
    <property type="protein sequence ID" value="SPO39686.1"/>
    <property type="molecule type" value="Genomic_DNA"/>
</dbReference>
<dbReference type="Proteomes" id="UP000323386">
    <property type="component" value="Unassembled WGS sequence"/>
</dbReference>
<dbReference type="AlphaFoldDB" id="A0A5C3F6N5"/>
<gene>
    <name evidence="2" type="ORF">PSFLO_05167</name>
</gene>
<evidence type="ECO:0000256" key="1">
    <source>
        <dbReference type="SAM" id="MobiDB-lite"/>
    </source>
</evidence>
<feature type="compositionally biased region" description="Polar residues" evidence="1">
    <location>
        <begin position="90"/>
        <end position="106"/>
    </location>
</feature>
<evidence type="ECO:0000313" key="2">
    <source>
        <dbReference type="EMBL" id="SPO39686.1"/>
    </source>
</evidence>
<evidence type="ECO:0000313" key="3">
    <source>
        <dbReference type="Proteomes" id="UP000323386"/>
    </source>
</evidence>
<accession>A0A5C3F6N5</accession>
<reference evidence="2 3" key="1">
    <citation type="submission" date="2018-03" db="EMBL/GenBank/DDBJ databases">
        <authorList>
            <person name="Guldener U."/>
        </authorList>
    </citation>
    <scope>NUCLEOTIDE SEQUENCE [LARGE SCALE GENOMIC DNA]</scope>
    <source>
        <strain evidence="2 3">DAOM196992</strain>
    </source>
</reference>
<keyword evidence="3" id="KW-1185">Reference proteome</keyword>
<feature type="region of interest" description="Disordered" evidence="1">
    <location>
        <begin position="270"/>
        <end position="316"/>
    </location>
</feature>
<name>A0A5C3F6N5_9BASI</name>
<feature type="region of interest" description="Disordered" evidence="1">
    <location>
        <begin position="31"/>
        <end position="126"/>
    </location>
</feature>
<proteinExistence type="predicted"/>
<feature type="compositionally biased region" description="Polar residues" evidence="1">
    <location>
        <begin position="117"/>
        <end position="126"/>
    </location>
</feature>